<feature type="transmembrane region" description="Helical" evidence="1">
    <location>
        <begin position="108"/>
        <end position="126"/>
    </location>
</feature>
<feature type="transmembrane region" description="Helical" evidence="1">
    <location>
        <begin position="48"/>
        <end position="64"/>
    </location>
</feature>
<feature type="transmembrane region" description="Helical" evidence="1">
    <location>
        <begin position="21"/>
        <end position="42"/>
    </location>
</feature>
<gene>
    <name evidence="2" type="ORF">ELS83_14645</name>
</gene>
<comment type="caution">
    <text evidence="2">The sequence shown here is derived from an EMBL/GenBank/DDBJ whole genome shotgun (WGS) entry which is preliminary data.</text>
</comment>
<keyword evidence="1" id="KW-1133">Transmembrane helix</keyword>
<evidence type="ECO:0000313" key="2">
    <source>
        <dbReference type="EMBL" id="NOU61058.1"/>
    </source>
</evidence>
<dbReference type="EMBL" id="RZNH01000027">
    <property type="protein sequence ID" value="NOU61058.1"/>
    <property type="molecule type" value="Genomic_DNA"/>
</dbReference>
<organism evidence="2 3">
    <name type="scientific">Marinifilum caeruleilacunae</name>
    <dbReference type="NCBI Taxonomy" id="2499076"/>
    <lineage>
        <taxon>Bacteria</taxon>
        <taxon>Pseudomonadati</taxon>
        <taxon>Bacteroidota</taxon>
        <taxon>Bacteroidia</taxon>
        <taxon>Marinilabiliales</taxon>
        <taxon>Marinifilaceae</taxon>
    </lineage>
</organism>
<dbReference type="RefSeq" id="WP_171596326.1">
    <property type="nucleotide sequence ID" value="NZ_RZNH01000027.1"/>
</dbReference>
<sequence>MNTETEIIAFRIKQFYRILKTIGWIKLLILSPLAFAFILVVVDKIKNAHSPYLALLYAFVILLCHAQRKDKLFLQKLEVSSLKVYLLEYSLLAFPLSLLFLLNAYWQIALTGHMMIVLLCFVFVKYRVTSSFKPKNWHIPFIPDSLFEWKKSIRLYNYKLFILWALGAFSAVHEYAYFFFVFLFVTILSATFKSSEGKELRPNNAKQLLSKIRDNTSFLAIILTPHIAVFLFFNPSYWHVILGVFLYFILYQIYCIVYKYSIWSQYKDSPNHVPTAIFMILCPILPISIPYLIYTYQKAKNRIQHA</sequence>
<name>A0ABX1WYT4_9BACT</name>
<feature type="transmembrane region" description="Helical" evidence="1">
    <location>
        <begin position="273"/>
        <end position="294"/>
    </location>
</feature>
<dbReference type="Proteomes" id="UP000732105">
    <property type="component" value="Unassembled WGS sequence"/>
</dbReference>
<feature type="transmembrane region" description="Helical" evidence="1">
    <location>
        <begin position="155"/>
        <end position="171"/>
    </location>
</feature>
<feature type="transmembrane region" description="Helical" evidence="1">
    <location>
        <begin position="216"/>
        <end position="233"/>
    </location>
</feature>
<reference evidence="2 3" key="1">
    <citation type="submission" date="2018-12" db="EMBL/GenBank/DDBJ databases">
        <title>Marinifilum JC070 sp. nov., a marine bacterium isolated from Yongle Blue Hole in the South China Sea.</title>
        <authorList>
            <person name="Fu T."/>
        </authorList>
    </citation>
    <scope>NUCLEOTIDE SEQUENCE [LARGE SCALE GENOMIC DNA]</scope>
    <source>
        <strain evidence="2 3">JC070</strain>
    </source>
</reference>
<evidence type="ECO:0000313" key="3">
    <source>
        <dbReference type="Proteomes" id="UP000732105"/>
    </source>
</evidence>
<feature type="transmembrane region" description="Helical" evidence="1">
    <location>
        <begin position="239"/>
        <end position="261"/>
    </location>
</feature>
<accession>A0ABX1WYT4</accession>
<proteinExistence type="predicted"/>
<evidence type="ECO:0000256" key="1">
    <source>
        <dbReference type="SAM" id="Phobius"/>
    </source>
</evidence>
<keyword evidence="3" id="KW-1185">Reference proteome</keyword>
<keyword evidence="1" id="KW-0472">Membrane</keyword>
<evidence type="ECO:0008006" key="4">
    <source>
        <dbReference type="Google" id="ProtNLM"/>
    </source>
</evidence>
<keyword evidence="1" id="KW-0812">Transmembrane</keyword>
<feature type="transmembrane region" description="Helical" evidence="1">
    <location>
        <begin position="84"/>
        <end position="102"/>
    </location>
</feature>
<protein>
    <recommendedName>
        <fullName evidence="4">ABC transporter permease</fullName>
    </recommendedName>
</protein>